<dbReference type="PROSITE" id="PS00198">
    <property type="entry name" value="4FE4S_FER_1"/>
    <property type="match status" value="1"/>
</dbReference>
<dbReference type="SUPFAM" id="SSF56176">
    <property type="entry name" value="FAD-binding/transporter-associated domain-like"/>
    <property type="match status" value="1"/>
</dbReference>
<evidence type="ECO:0000256" key="12">
    <source>
        <dbReference type="ARBA" id="ARBA00067680"/>
    </source>
</evidence>
<dbReference type="InterPro" id="IPR009051">
    <property type="entry name" value="Helical_ferredxn"/>
</dbReference>
<dbReference type="InterPro" id="IPR006094">
    <property type="entry name" value="Oxid_FAD_bind_N"/>
</dbReference>
<evidence type="ECO:0000256" key="11">
    <source>
        <dbReference type="ARBA" id="ARBA00060924"/>
    </source>
</evidence>
<dbReference type="Gene3D" id="1.10.1060.10">
    <property type="entry name" value="Alpha-helical ferredoxin"/>
    <property type="match status" value="1"/>
</dbReference>
<evidence type="ECO:0000256" key="8">
    <source>
        <dbReference type="ARBA" id="ARBA00023014"/>
    </source>
</evidence>
<dbReference type="GO" id="GO:0051990">
    <property type="term" value="F:(R)-2-hydroxyglutarate dehydrogenase activity"/>
    <property type="evidence" value="ECO:0007669"/>
    <property type="project" value="UniProtKB-EC"/>
</dbReference>
<keyword evidence="5" id="KW-0274">FAD</keyword>
<dbReference type="Proteomes" id="UP000193077">
    <property type="component" value="Unassembled WGS sequence"/>
</dbReference>
<dbReference type="InterPro" id="IPR016164">
    <property type="entry name" value="FAD-linked_Oxase-like_C"/>
</dbReference>
<sequence>MLDHPNSSLTRFIDALRANGFTGDIESDLGACLVAATDNSIYHVAPDAILFPKSAEDVERLARLAQDHDIALTARGGGTGTNGQSLNAGVVVDMSRHMRDILALNLEAGSVTVQPGVVLDQLNTYLKPHGFFFAPTVSTSSRATVGGMFATDASGKGSRIYGRMSDHVAAANVVLANGRPVSVTTHGTSDAELGQMGRALCQELEGKAAEIARRFPDLNRGLTGYNLDQARGASGDLDFIKLLAGSEGTLALTTQLTLRVTPFPKQRALTVLAYDDCALALSHVPRLVEADPSAIEFLDDKILALAAASPMWSQLEGVLGQIGDAGGFLFVEFIGETIKEVAAGQKRLARILEQGHVPVAAQVTTAEPTDMSALWEMRKRSVGLLAAVETKRIGLPFVEDAAVPPEKLSEFVAEFGALLDGFNLSYGMFGHADVGCVHVRPMLNMREAQDRAMIRKVSDAVSDLCQRHGGLIWGEHGKGVRGEYVERYVGPELYAVMRRIKAWFDPDNRLNPGKLVTAADSDLKVMKIDAVPMRGTRDAEVNEQAFGAFERAIACNGNGACHNWAPDDPMCPSYKATRDKTQAPKGRATLFREWSRSTSLGEPVEEVEAALKESLDTCLSCKSCSGQCPVRVDIPTMKSEFLSRYYERHNRPLRDHLLRYMERLSMHLRRRPRLANMAMGNPISRMVLNKAFGLSDVPGFSITSAEQMVVDNGGRILSKSDNLGDKPVVLVLDSFTGAFETQVVGTVTGLLVRLGYSVWACPPLLNGKAQQVRGFARDFDVQRSKTSAALKRMAAAGAPMISLEPAVTDLFSKEYQTGVGVGAAFRVLSLDSFLHDNLEDLPRMPAQDGSYALFSHCTEKTADPATGRRWVAIFARLGLKLEQVSTGCCGMAGLFGHEAEHQDMSRDLFDLSWRGPLTKPGRTPLATGFSCRSQVKRFGEQPIFHPAAALLARLTQNPT</sequence>
<dbReference type="OrthoDB" id="9811557at2"/>
<dbReference type="PROSITE" id="PS51379">
    <property type="entry name" value="4FE4S_FER_2"/>
    <property type="match status" value="1"/>
</dbReference>
<dbReference type="PANTHER" id="PTHR11748">
    <property type="entry name" value="D-LACTATE DEHYDROGENASE"/>
    <property type="match status" value="1"/>
</dbReference>
<dbReference type="Gene3D" id="1.10.45.10">
    <property type="entry name" value="Vanillyl-alcohol Oxidase, Chain A, domain 4"/>
    <property type="match status" value="1"/>
</dbReference>
<evidence type="ECO:0000256" key="7">
    <source>
        <dbReference type="ARBA" id="ARBA00023004"/>
    </source>
</evidence>
<keyword evidence="2" id="KW-0004">4Fe-4S</keyword>
<dbReference type="InterPro" id="IPR017896">
    <property type="entry name" value="4Fe4S_Fe-S-bd"/>
</dbReference>
<evidence type="ECO:0000256" key="9">
    <source>
        <dbReference type="ARBA" id="ARBA00039003"/>
    </source>
</evidence>
<dbReference type="PROSITE" id="PS51387">
    <property type="entry name" value="FAD_PCMH"/>
    <property type="match status" value="1"/>
</dbReference>
<keyword evidence="8" id="KW-0411">Iron-sulfur</keyword>
<dbReference type="Gene3D" id="3.30.70.2740">
    <property type="match status" value="1"/>
</dbReference>
<dbReference type="GO" id="GO:0046872">
    <property type="term" value="F:metal ion binding"/>
    <property type="evidence" value="ECO:0007669"/>
    <property type="project" value="UniProtKB-KW"/>
</dbReference>
<evidence type="ECO:0000256" key="4">
    <source>
        <dbReference type="ARBA" id="ARBA00022723"/>
    </source>
</evidence>
<proteinExistence type="inferred from homology"/>
<dbReference type="Pfam" id="PF02913">
    <property type="entry name" value="FAD-oxidase_C"/>
    <property type="match status" value="1"/>
</dbReference>
<name>A0A1Y5RM46_9RHOB</name>
<evidence type="ECO:0000256" key="2">
    <source>
        <dbReference type="ARBA" id="ARBA00022485"/>
    </source>
</evidence>
<keyword evidence="16" id="KW-1185">Reference proteome</keyword>
<comment type="cofactor">
    <cofactor evidence="1">
        <name>FAD</name>
        <dbReference type="ChEBI" id="CHEBI:57692"/>
    </cofactor>
</comment>
<dbReference type="SUPFAM" id="SSF55103">
    <property type="entry name" value="FAD-linked oxidases, C-terminal domain"/>
    <property type="match status" value="1"/>
</dbReference>
<gene>
    <name evidence="15" type="ORF">TRL7639_00453</name>
</gene>
<evidence type="ECO:0000259" key="13">
    <source>
        <dbReference type="PROSITE" id="PS51379"/>
    </source>
</evidence>
<evidence type="ECO:0000313" key="16">
    <source>
        <dbReference type="Proteomes" id="UP000193077"/>
    </source>
</evidence>
<evidence type="ECO:0000259" key="14">
    <source>
        <dbReference type="PROSITE" id="PS51387"/>
    </source>
</evidence>
<comment type="similarity">
    <text evidence="11">In the N-terminal section; belongs to the FAD-binding oxidoreductase/transferase type 4 family.</text>
</comment>
<dbReference type="AlphaFoldDB" id="A0A1Y5RM46"/>
<dbReference type="Pfam" id="PF01565">
    <property type="entry name" value="FAD_binding_4"/>
    <property type="match status" value="1"/>
</dbReference>
<dbReference type="Pfam" id="PF13183">
    <property type="entry name" value="Fer4_8"/>
    <property type="match status" value="1"/>
</dbReference>
<dbReference type="RefSeq" id="WP_085794174.1">
    <property type="nucleotide sequence ID" value="NZ_FWFO01000001.1"/>
</dbReference>
<evidence type="ECO:0000256" key="5">
    <source>
        <dbReference type="ARBA" id="ARBA00022827"/>
    </source>
</evidence>
<dbReference type="FunFam" id="3.30.70.2740:FF:000003">
    <property type="entry name" value="Oxidoreductase, FAD-binding, putative"/>
    <property type="match status" value="1"/>
</dbReference>
<keyword evidence="6 15" id="KW-0560">Oxidoreductase</keyword>
<dbReference type="InterPro" id="IPR017900">
    <property type="entry name" value="4Fe4S_Fe_S_CS"/>
</dbReference>
<evidence type="ECO:0000313" key="15">
    <source>
        <dbReference type="EMBL" id="SLN19679.1"/>
    </source>
</evidence>
<keyword evidence="7" id="KW-0408">Iron</keyword>
<dbReference type="EMBL" id="FWFO01000001">
    <property type="protein sequence ID" value="SLN19679.1"/>
    <property type="molecule type" value="Genomic_DNA"/>
</dbReference>
<dbReference type="GO" id="GO:0051539">
    <property type="term" value="F:4 iron, 4 sulfur cluster binding"/>
    <property type="evidence" value="ECO:0007669"/>
    <property type="project" value="UniProtKB-KW"/>
</dbReference>
<feature type="domain" description="4Fe-4S ferredoxin-type" evidence="13">
    <location>
        <begin position="609"/>
        <end position="640"/>
    </location>
</feature>
<protein>
    <recommendedName>
        <fullName evidence="12">D-2-hydroxyglutarate dehydrogenase</fullName>
        <ecNumber evidence="9">1.1.99.39</ecNumber>
    </recommendedName>
</protein>
<dbReference type="GO" id="GO:0004458">
    <property type="term" value="F:D-lactate dehydrogenase (cytochrome) activity"/>
    <property type="evidence" value="ECO:0007669"/>
    <property type="project" value="TreeGrafter"/>
</dbReference>
<evidence type="ECO:0000256" key="6">
    <source>
        <dbReference type="ARBA" id="ARBA00023002"/>
    </source>
</evidence>
<evidence type="ECO:0000256" key="1">
    <source>
        <dbReference type="ARBA" id="ARBA00001974"/>
    </source>
</evidence>
<dbReference type="InterPro" id="IPR016169">
    <property type="entry name" value="FAD-bd_PCMH_sub2"/>
</dbReference>
<feature type="domain" description="FAD-binding PCMH-type" evidence="14">
    <location>
        <begin position="42"/>
        <end position="263"/>
    </location>
</feature>
<dbReference type="Gene3D" id="3.30.465.10">
    <property type="match status" value="1"/>
</dbReference>
<dbReference type="GO" id="GO:0008720">
    <property type="term" value="F:D-lactate dehydrogenase (NAD+) activity"/>
    <property type="evidence" value="ECO:0007669"/>
    <property type="project" value="TreeGrafter"/>
</dbReference>
<dbReference type="InterPro" id="IPR016166">
    <property type="entry name" value="FAD-bd_PCMH"/>
</dbReference>
<evidence type="ECO:0000256" key="3">
    <source>
        <dbReference type="ARBA" id="ARBA00022630"/>
    </source>
</evidence>
<dbReference type="EC" id="1.1.99.39" evidence="9"/>
<comment type="catalytic activity">
    <reaction evidence="10">
        <text>(R)-2-hydroxyglutarate + A = 2-oxoglutarate + AH2</text>
        <dbReference type="Rhea" id="RHEA:38295"/>
        <dbReference type="ChEBI" id="CHEBI:13193"/>
        <dbReference type="ChEBI" id="CHEBI:15801"/>
        <dbReference type="ChEBI" id="CHEBI:16810"/>
        <dbReference type="ChEBI" id="CHEBI:17499"/>
        <dbReference type="EC" id="1.1.99.39"/>
    </reaction>
    <physiologicalReaction direction="left-to-right" evidence="10">
        <dbReference type="Rhea" id="RHEA:38296"/>
    </physiologicalReaction>
</comment>
<dbReference type="InterPro" id="IPR004113">
    <property type="entry name" value="FAD-bd_oxidored_4_C"/>
</dbReference>
<dbReference type="InterPro" id="IPR016171">
    <property type="entry name" value="Vanillyl_alc_oxidase_C-sub2"/>
</dbReference>
<dbReference type="PANTHER" id="PTHR11748:SF119">
    <property type="entry name" value="D-2-HYDROXYGLUTARATE DEHYDROGENASE"/>
    <property type="match status" value="1"/>
</dbReference>
<evidence type="ECO:0000256" key="10">
    <source>
        <dbReference type="ARBA" id="ARBA00051291"/>
    </source>
</evidence>
<dbReference type="GO" id="GO:1903457">
    <property type="term" value="P:lactate catabolic process"/>
    <property type="evidence" value="ECO:0007669"/>
    <property type="project" value="TreeGrafter"/>
</dbReference>
<accession>A0A1Y5RM46</accession>
<dbReference type="InterPro" id="IPR036318">
    <property type="entry name" value="FAD-bd_PCMH-like_sf"/>
</dbReference>
<keyword evidence="3" id="KW-0285">Flavoprotein</keyword>
<organism evidence="15 16">
    <name type="scientific">Falsiruegeria litorea R37</name>
    <dbReference type="NCBI Taxonomy" id="1200284"/>
    <lineage>
        <taxon>Bacteria</taxon>
        <taxon>Pseudomonadati</taxon>
        <taxon>Pseudomonadota</taxon>
        <taxon>Alphaproteobacteria</taxon>
        <taxon>Rhodobacterales</taxon>
        <taxon>Roseobacteraceae</taxon>
        <taxon>Falsiruegeria</taxon>
    </lineage>
</organism>
<dbReference type="GO" id="GO:0071949">
    <property type="term" value="F:FAD binding"/>
    <property type="evidence" value="ECO:0007669"/>
    <property type="project" value="InterPro"/>
</dbReference>
<keyword evidence="4" id="KW-0479">Metal-binding</keyword>
<reference evidence="15 16" key="1">
    <citation type="submission" date="2017-03" db="EMBL/GenBank/DDBJ databases">
        <authorList>
            <person name="Afonso C.L."/>
            <person name="Miller P.J."/>
            <person name="Scott M.A."/>
            <person name="Spackman E."/>
            <person name="Goraichik I."/>
            <person name="Dimitrov K.M."/>
            <person name="Suarez D.L."/>
            <person name="Swayne D.E."/>
        </authorList>
    </citation>
    <scope>NUCLEOTIDE SEQUENCE [LARGE SCALE GENOMIC DNA]</scope>
    <source>
        <strain evidence="15 16">CECT 7639</strain>
    </source>
</reference>
<dbReference type="SUPFAM" id="SSF46548">
    <property type="entry name" value="alpha-helical ferredoxin"/>
    <property type="match status" value="1"/>
</dbReference>